<keyword evidence="1" id="KW-0812">Transmembrane</keyword>
<name>A0A8W4FKV3_PIG</name>
<dbReference type="Proteomes" id="UP000008227">
    <property type="component" value="Chromosome 14"/>
</dbReference>
<protein>
    <submittedName>
        <fullName evidence="2">Uncharacterized protein</fullName>
    </submittedName>
</protein>
<proteinExistence type="predicted"/>
<evidence type="ECO:0000256" key="1">
    <source>
        <dbReference type="SAM" id="Phobius"/>
    </source>
</evidence>
<keyword evidence="1" id="KW-1133">Transmembrane helix</keyword>
<evidence type="ECO:0000313" key="2">
    <source>
        <dbReference type="Ensembl" id="ENSSSCP00000078926.1"/>
    </source>
</evidence>
<reference evidence="2" key="2">
    <citation type="submission" date="2025-08" db="UniProtKB">
        <authorList>
            <consortium name="Ensembl"/>
        </authorList>
    </citation>
    <scope>IDENTIFICATION</scope>
</reference>
<organism evidence="2 3">
    <name type="scientific">Sus scrofa</name>
    <name type="common">Pig</name>
    <dbReference type="NCBI Taxonomy" id="9823"/>
    <lineage>
        <taxon>Eukaryota</taxon>
        <taxon>Metazoa</taxon>
        <taxon>Chordata</taxon>
        <taxon>Craniata</taxon>
        <taxon>Vertebrata</taxon>
        <taxon>Euteleostomi</taxon>
        <taxon>Mammalia</taxon>
        <taxon>Eutheria</taxon>
        <taxon>Laurasiatheria</taxon>
        <taxon>Artiodactyla</taxon>
        <taxon>Suina</taxon>
        <taxon>Suidae</taxon>
        <taxon>Sus</taxon>
    </lineage>
</organism>
<dbReference type="AlphaFoldDB" id="A0A8W4FKV3"/>
<sequence>TWRLLTISTGKKKFVHSSGDQKPEVKVLAGPWSVRGSKGESFLPLPAAGGSRRSLANVSITLIGSISTWLAFFPVFLFFVFSPLLVRTLVIGLKGPLS</sequence>
<reference evidence="2" key="1">
    <citation type="journal article" date="2020" name="Gigascience">
        <title>An improved pig reference genome sequence to enable pig genetics and genomics research.</title>
        <authorList>
            <person name="Warr A."/>
            <person name="Affara N."/>
            <person name="Aken B."/>
            <person name="Beiki H."/>
            <person name="Bickhart D.M."/>
            <person name="Billis K."/>
            <person name="Chow W."/>
            <person name="Eory L."/>
            <person name="Finlayson H.A."/>
            <person name="Flicek P."/>
            <person name="Giron C.G."/>
            <person name="Griffin D.K."/>
            <person name="Hall R."/>
            <person name="Hannum G."/>
            <person name="Hourlier T."/>
            <person name="Howe K."/>
            <person name="Hume D.A."/>
            <person name="Izuogu O."/>
            <person name="Kim K."/>
            <person name="Koren S."/>
            <person name="Liu H."/>
            <person name="Manchanda N."/>
            <person name="Martin F.J."/>
            <person name="Nonneman D.J."/>
            <person name="O'Connor R.E."/>
            <person name="Phillippy A.M."/>
            <person name="Rohrer G.A."/>
            <person name="Rosen B.D."/>
            <person name="Rund L.A."/>
            <person name="Sargent C.A."/>
            <person name="Schook L.B."/>
            <person name="Schroeder S.G."/>
            <person name="Schwartz A.S."/>
            <person name="Skinner B.M."/>
            <person name="Talbot R."/>
            <person name="Tseng E."/>
            <person name="Tuggle C.K."/>
            <person name="Watson M."/>
            <person name="Smith T.P.L."/>
            <person name="Archibald A.L."/>
        </authorList>
    </citation>
    <scope>NUCLEOTIDE SEQUENCE [LARGE SCALE GENOMIC DNA]</scope>
    <source>
        <strain evidence="2">Duroc</strain>
    </source>
</reference>
<keyword evidence="3" id="KW-1185">Reference proteome</keyword>
<feature type="transmembrane region" description="Helical" evidence="1">
    <location>
        <begin position="60"/>
        <end position="81"/>
    </location>
</feature>
<dbReference type="Ensembl" id="ENSSSCT00000097796.1">
    <property type="protein sequence ID" value="ENSSSCP00000078926.1"/>
    <property type="gene ID" value="ENSSSCG00000063243.1"/>
</dbReference>
<keyword evidence="1" id="KW-0472">Membrane</keyword>
<evidence type="ECO:0000313" key="3">
    <source>
        <dbReference type="Proteomes" id="UP000008227"/>
    </source>
</evidence>
<reference evidence="2" key="3">
    <citation type="submission" date="2025-09" db="UniProtKB">
        <authorList>
            <consortium name="Ensembl"/>
        </authorList>
    </citation>
    <scope>IDENTIFICATION</scope>
</reference>
<accession>A0A8W4FKV3</accession>